<evidence type="ECO:0000259" key="2">
    <source>
        <dbReference type="PROSITE" id="PS50011"/>
    </source>
</evidence>
<dbReference type="Pfam" id="PF00069">
    <property type="entry name" value="Pkinase"/>
    <property type="match status" value="1"/>
</dbReference>
<feature type="domain" description="Protein kinase" evidence="2">
    <location>
        <begin position="143"/>
        <end position="422"/>
    </location>
</feature>
<evidence type="ECO:0000256" key="1">
    <source>
        <dbReference type="SAM" id="MobiDB-lite"/>
    </source>
</evidence>
<protein>
    <recommendedName>
        <fullName evidence="2">Protein kinase domain-containing protein</fullName>
    </recommendedName>
</protein>
<dbReference type="SMART" id="SM00220">
    <property type="entry name" value="S_TKc"/>
    <property type="match status" value="1"/>
</dbReference>
<organism evidence="3 4">
    <name type="scientific">Tritrichomonas musculus</name>
    <dbReference type="NCBI Taxonomy" id="1915356"/>
    <lineage>
        <taxon>Eukaryota</taxon>
        <taxon>Metamonada</taxon>
        <taxon>Parabasalia</taxon>
        <taxon>Tritrichomonadida</taxon>
        <taxon>Tritrichomonadidae</taxon>
        <taxon>Tritrichomonas</taxon>
    </lineage>
</organism>
<dbReference type="Proteomes" id="UP001470230">
    <property type="component" value="Unassembled WGS sequence"/>
</dbReference>
<dbReference type="Gene3D" id="1.10.510.10">
    <property type="entry name" value="Transferase(Phosphotransferase) domain 1"/>
    <property type="match status" value="1"/>
</dbReference>
<dbReference type="PANTHER" id="PTHR23257">
    <property type="entry name" value="SERINE-THREONINE PROTEIN KINASE"/>
    <property type="match status" value="1"/>
</dbReference>
<dbReference type="PROSITE" id="PS50011">
    <property type="entry name" value="PROTEIN_KINASE_DOM"/>
    <property type="match status" value="1"/>
</dbReference>
<reference evidence="3 4" key="1">
    <citation type="submission" date="2024-04" db="EMBL/GenBank/DDBJ databases">
        <title>Tritrichomonas musculus Genome.</title>
        <authorList>
            <person name="Alves-Ferreira E."/>
            <person name="Grigg M."/>
            <person name="Lorenzi H."/>
            <person name="Galac M."/>
        </authorList>
    </citation>
    <scope>NUCLEOTIDE SEQUENCE [LARGE SCALE GENOMIC DNA]</scope>
    <source>
        <strain evidence="3 4">EAF2021</strain>
    </source>
</reference>
<dbReference type="EMBL" id="JAPFFF010000020">
    <property type="protein sequence ID" value="KAK8857607.1"/>
    <property type="molecule type" value="Genomic_DNA"/>
</dbReference>
<dbReference type="InterPro" id="IPR050167">
    <property type="entry name" value="Ser_Thr_protein_kinase"/>
</dbReference>
<feature type="region of interest" description="Disordered" evidence="1">
    <location>
        <begin position="447"/>
        <end position="484"/>
    </location>
</feature>
<feature type="region of interest" description="Disordered" evidence="1">
    <location>
        <begin position="35"/>
        <end position="76"/>
    </location>
</feature>
<dbReference type="InterPro" id="IPR000719">
    <property type="entry name" value="Prot_kinase_dom"/>
</dbReference>
<dbReference type="Gene3D" id="3.30.200.20">
    <property type="entry name" value="Phosphorylase Kinase, domain 1"/>
    <property type="match status" value="1"/>
</dbReference>
<evidence type="ECO:0000313" key="3">
    <source>
        <dbReference type="EMBL" id="KAK8857607.1"/>
    </source>
</evidence>
<name>A0ABR2I649_9EUKA</name>
<evidence type="ECO:0000313" key="4">
    <source>
        <dbReference type="Proteomes" id="UP001470230"/>
    </source>
</evidence>
<feature type="compositionally biased region" description="Low complexity" evidence="1">
    <location>
        <begin position="67"/>
        <end position="76"/>
    </location>
</feature>
<gene>
    <name evidence="3" type="ORF">M9Y10_016012</name>
</gene>
<proteinExistence type="predicted"/>
<dbReference type="InterPro" id="IPR008271">
    <property type="entry name" value="Ser/Thr_kinase_AS"/>
</dbReference>
<dbReference type="InterPro" id="IPR011009">
    <property type="entry name" value="Kinase-like_dom_sf"/>
</dbReference>
<dbReference type="PROSITE" id="PS00108">
    <property type="entry name" value="PROTEIN_KINASE_ST"/>
    <property type="match status" value="1"/>
</dbReference>
<dbReference type="SUPFAM" id="SSF56112">
    <property type="entry name" value="Protein kinase-like (PK-like)"/>
    <property type="match status" value="1"/>
</dbReference>
<comment type="caution">
    <text evidence="3">The sequence shown here is derived from an EMBL/GenBank/DDBJ whole genome shotgun (WGS) entry which is preliminary data.</text>
</comment>
<accession>A0ABR2I649</accession>
<keyword evidence="4" id="KW-1185">Reference proteome</keyword>
<sequence length="484" mass="55934">MNFLPEGSKLKIRRGAELVGEEFSKIQSKIEFIDESEVTNQKVTSPTEKDDNEKSKRRINKKEDKSGTSSNNNKNSMTCKEQILRCMKRIRFLESRLQMYEDVVPFELNISSSDKDYETEIKMNEYEDENKNIFIDDEEESHQRVICQIGEGATSVAYKVIDERRDEELCKKVLKVEEGQTTFNDVQNICKEFEVLAGMNHPSICKCVGMNPQEKLNADNNDSIEQDDEDEIEIKSESKSKTTIAFFLKFHPMNLRQCLERDILNNTLKVKLAVEIVFGMLHIHDHGMIHRDLKLENVMVNYIFEAHLIDFGLAHVDSMKNTMNKGIGTLAYMSREMCCEDEYDNKTDVYSFGVLLFVLFTRRFPKQNLKEKLNNKPIKFPEASPAISSFTISLIKKCMSFKANKRPTFEEIVEEMYKHSFKMAEGVDSEIVLARFKTLNRFRALHKQSKTMPVKEPSQPKSNSKLPPLGNRKPTAKPAIKKPN</sequence>